<reference evidence="5" key="1">
    <citation type="submission" date="2025-08" db="UniProtKB">
        <authorList>
            <consortium name="Ensembl"/>
        </authorList>
    </citation>
    <scope>IDENTIFICATION</scope>
</reference>
<dbReference type="GO" id="GO:0140297">
    <property type="term" value="F:DNA-binding transcription factor binding"/>
    <property type="evidence" value="ECO:0007669"/>
    <property type="project" value="Ensembl"/>
</dbReference>
<evidence type="ECO:0000256" key="3">
    <source>
        <dbReference type="SAM" id="MobiDB-lite"/>
    </source>
</evidence>
<dbReference type="GO" id="GO:0042754">
    <property type="term" value="P:negative regulation of circadian rhythm"/>
    <property type="evidence" value="ECO:0007669"/>
    <property type="project" value="Ensembl"/>
</dbReference>
<feature type="region of interest" description="Disordered" evidence="3">
    <location>
        <begin position="490"/>
        <end position="551"/>
    </location>
</feature>
<dbReference type="GO" id="GO:0000981">
    <property type="term" value="F:DNA-binding transcription factor activity, RNA polymerase II-specific"/>
    <property type="evidence" value="ECO:0007669"/>
    <property type="project" value="InterPro"/>
</dbReference>
<dbReference type="InterPro" id="IPR000014">
    <property type="entry name" value="PAS"/>
</dbReference>
<reference evidence="5" key="2">
    <citation type="submission" date="2025-09" db="UniProtKB">
        <authorList>
            <consortium name="Ensembl"/>
        </authorList>
    </citation>
    <scope>IDENTIFICATION</scope>
</reference>
<evidence type="ECO:0000313" key="5">
    <source>
        <dbReference type="Ensembl" id="ENSANAP00000002535.1"/>
    </source>
</evidence>
<feature type="region of interest" description="Disordered" evidence="3">
    <location>
        <begin position="402"/>
        <end position="445"/>
    </location>
</feature>
<keyword evidence="6" id="KW-1185">Reference proteome</keyword>
<organism evidence="5 6">
    <name type="scientific">Aotus nancymaae</name>
    <name type="common">Ma's night monkey</name>
    <dbReference type="NCBI Taxonomy" id="37293"/>
    <lineage>
        <taxon>Eukaryota</taxon>
        <taxon>Metazoa</taxon>
        <taxon>Chordata</taxon>
        <taxon>Craniata</taxon>
        <taxon>Vertebrata</taxon>
        <taxon>Euteleostomi</taxon>
        <taxon>Mammalia</taxon>
        <taxon>Eutheria</taxon>
        <taxon>Euarchontoglires</taxon>
        <taxon>Primates</taxon>
        <taxon>Haplorrhini</taxon>
        <taxon>Platyrrhini</taxon>
        <taxon>Aotidae</taxon>
        <taxon>Aotus</taxon>
    </lineage>
</organism>
<dbReference type="GO" id="GO:0032922">
    <property type="term" value="P:circadian regulation of gene expression"/>
    <property type="evidence" value="ECO:0007669"/>
    <property type="project" value="InterPro"/>
</dbReference>
<accession>A0A2K5C1F6</accession>
<dbReference type="GO" id="GO:0140416">
    <property type="term" value="F:transcription regulator inhibitor activity"/>
    <property type="evidence" value="ECO:0007669"/>
    <property type="project" value="Ensembl"/>
</dbReference>
<dbReference type="GO" id="GO:1990512">
    <property type="term" value="C:Cry-Per complex"/>
    <property type="evidence" value="ECO:0007669"/>
    <property type="project" value="Ensembl"/>
</dbReference>
<dbReference type="GO" id="GO:1990513">
    <property type="term" value="C:CLOCK-BMAL transcription complex"/>
    <property type="evidence" value="ECO:0007669"/>
    <property type="project" value="TreeGrafter"/>
</dbReference>
<dbReference type="InterPro" id="IPR047230">
    <property type="entry name" value="CLOCK-like"/>
</dbReference>
<dbReference type="GO" id="GO:0045892">
    <property type="term" value="P:negative regulation of DNA-templated transcription"/>
    <property type="evidence" value="ECO:0007669"/>
    <property type="project" value="Ensembl"/>
</dbReference>
<evidence type="ECO:0000256" key="2">
    <source>
        <dbReference type="SAM" id="Coils"/>
    </source>
</evidence>
<protein>
    <submittedName>
        <fullName evidence="5">PAS domain containing repressor 1</fullName>
    </submittedName>
</protein>
<dbReference type="GO" id="GO:0016607">
    <property type="term" value="C:nuclear speck"/>
    <property type="evidence" value="ECO:0007669"/>
    <property type="project" value="Ensembl"/>
</dbReference>
<dbReference type="PANTHER" id="PTHR46055">
    <property type="entry name" value="CIRCADIAN LOCOMOTER OUTPUT CYCLES PROTEIN KAPUT"/>
    <property type="match status" value="1"/>
</dbReference>
<gene>
    <name evidence="5" type="primary">PASD1</name>
</gene>
<dbReference type="PANTHER" id="PTHR46055:SF4">
    <property type="entry name" value="CIRCADIAN CLOCK PROTEIN PASD1"/>
    <property type="match status" value="1"/>
</dbReference>
<dbReference type="PROSITE" id="PS50112">
    <property type="entry name" value="PAS"/>
    <property type="match status" value="1"/>
</dbReference>
<dbReference type="Ensembl" id="ENSANAT00000019748.1">
    <property type="protein sequence ID" value="ENSANAP00000002535.1"/>
    <property type="gene ID" value="ENSANAG00000018691.1"/>
</dbReference>
<feature type="compositionally biased region" description="Basic and acidic residues" evidence="3">
    <location>
        <begin position="429"/>
        <end position="445"/>
    </location>
</feature>
<dbReference type="CDD" id="cd00130">
    <property type="entry name" value="PAS"/>
    <property type="match status" value="1"/>
</dbReference>
<dbReference type="GeneTree" id="ENSGT00530000064765"/>
<keyword evidence="1" id="KW-0539">Nucleus</keyword>
<evidence type="ECO:0000313" key="6">
    <source>
        <dbReference type="Proteomes" id="UP000233020"/>
    </source>
</evidence>
<feature type="compositionally biased region" description="Polar residues" evidence="3">
    <location>
        <begin position="402"/>
        <end position="416"/>
    </location>
</feature>
<feature type="compositionally biased region" description="Basic and acidic residues" evidence="3">
    <location>
        <begin position="490"/>
        <end position="549"/>
    </location>
</feature>
<proteinExistence type="predicted"/>
<dbReference type="SMART" id="SM00091">
    <property type="entry name" value="PAS"/>
    <property type="match status" value="1"/>
</dbReference>
<evidence type="ECO:0000256" key="1">
    <source>
        <dbReference type="ARBA" id="ARBA00023242"/>
    </source>
</evidence>
<dbReference type="STRING" id="37293.ENSANAP00000002535"/>
<feature type="coiled-coil region" evidence="2">
    <location>
        <begin position="364"/>
        <end position="391"/>
    </location>
</feature>
<dbReference type="Gene3D" id="3.30.450.20">
    <property type="entry name" value="PAS domain"/>
    <property type="match status" value="1"/>
</dbReference>
<feature type="domain" description="PAS" evidence="4">
    <location>
        <begin position="22"/>
        <end position="58"/>
    </location>
</feature>
<sequence length="708" mass="81078">KDKVNPESSQKKLNWMPSFRTYDEFNQMTLQSLDGFMIALSTDGVIIYVDENISSILGHPEIVDKKLLNLLPDEEKNEVSQKIILEYPLSNSETHIEFCCHLKRGNVEYGDGPAYEYVKFILNVKYVSDESAVFFSSFCSSRRYAELSPLHLSWEDHFYLIGTVCILRTQLLQRLYTSRELSDKFVFMQDSDEEPFVGDLSRSQDQRGHTSMEVVCAEPAAAAAATLDDRIEITQVEQHGPQDVCAIAVASDSAFRSSAVSLDNIPKSPALLSLQGFKFEPEVNPLYKAEPVDLEFSVDQEDSVDQEGSTGQQDPENLADLLDQTDLTDSVVTEDSVDLETAGTSAQPSQPLSPVVYGIFIQELDRIKKLKEQLEKRNQMLHHAIQNQQDALEVLMDRLQTSQDPNASQHTVSPDHQPSEAVPMKQQKQHTENVKRSFPHPKEVKRVGDLSLNDCLKNTRKLQEPCAAFTQQQLAQEEQRLKEQLQQLREQRKMQEKKKLQEQKMQEKKKLQEHKMQEKKKLQEHKMQEKKKLQEQRQQRKNKLQERKKWQLLPKGMKKEQQTQQLQEQPLKHNIIVGNHKLKICLQNPSGVTEPLCNNPVRFLQTQPIVVLNKMVAEQQLSGYQDGNSGQQEDENSEPGWGSNICIDHKTSRLRVQNIPPYFTFSWQAQVSDIGAEGPPGQQAFQDPAAYQPDQMRYLTPEEQHDSN</sequence>
<name>A0A2K5C1F6_AOTNA</name>
<dbReference type="OMA" id="DYIQLWQ"/>
<feature type="region of interest" description="Disordered" evidence="3">
    <location>
        <begin position="623"/>
        <end position="644"/>
    </location>
</feature>
<dbReference type="Proteomes" id="UP000233020">
    <property type="component" value="Unplaced"/>
</dbReference>
<evidence type="ECO:0000259" key="4">
    <source>
        <dbReference type="PROSITE" id="PS50112"/>
    </source>
</evidence>
<keyword evidence="2" id="KW-0175">Coiled coil</keyword>
<dbReference type="AlphaFoldDB" id="A0A2K5C1F6"/>